<protein>
    <recommendedName>
        <fullName evidence="1">DNA (cytosine-5-)-methyltransferase</fullName>
        <ecNumber evidence="1">2.1.1.37</ecNumber>
    </recommendedName>
</protein>
<accession>A0A6M4JFI4</accession>
<evidence type="ECO:0000256" key="7">
    <source>
        <dbReference type="RuleBase" id="RU000416"/>
    </source>
</evidence>
<proteinExistence type="inferred from homology"/>
<comment type="similarity">
    <text evidence="6 7">Belongs to the class I-like SAM-binding methyltransferase superfamily. C5-methyltransferase family.</text>
</comment>
<dbReference type="PROSITE" id="PS51679">
    <property type="entry name" value="SAM_MT_C5"/>
    <property type="match status" value="1"/>
</dbReference>
<sequence length="427" mass="48909">MTNFILNENKQLSLAIEDENIENFYIDGTDLVRKIIRRSGSGVTSRVPVLSTQDLENKNLHELYDESWLRMKNRPNTELTTESINIADLFSGCGGLSLGVWEACRALGINPRFSFACDLNEAALSVYEKNFSPDFSLNESIEKHINGELGAPLTVEEQRIKDKVKKIDFILAGPPCQGHSDLNNHTRRKDPRNALLMRVSRVIELFQPSSVLVENVPGIIHDKSGSFKEFKNHLKTQGYYFDEIVLNAEKLGVSQARRRYFIFASKTPVSSLNQINEFYSTNSRPISWAISDLVENVGDDIFNTASEHSLENKRRIEYLFENNLFELPNSERPDCHRLKPHSYKSVYGRMYWDRPAPTITRGFGSTGQGRFVHSLLKRTITPHEAARIQFFPDFFNFGDLRRRQYQDVIGNAVPSKLSYLLALHQLR</sequence>
<dbReference type="EMBL" id="CP052842">
    <property type="protein sequence ID" value="QJP87143.1"/>
    <property type="molecule type" value="Genomic_DNA"/>
</dbReference>
<dbReference type="NCBIfam" id="TIGR00675">
    <property type="entry name" value="dcm"/>
    <property type="match status" value="1"/>
</dbReference>
<evidence type="ECO:0000256" key="2">
    <source>
        <dbReference type="ARBA" id="ARBA00022603"/>
    </source>
</evidence>
<dbReference type="PRINTS" id="PR00105">
    <property type="entry name" value="C5METTRFRASE"/>
</dbReference>
<name>A0A6M4JFI4_BACSU</name>
<dbReference type="GO" id="GO:0009307">
    <property type="term" value="P:DNA restriction-modification system"/>
    <property type="evidence" value="ECO:0007669"/>
    <property type="project" value="UniProtKB-KW"/>
</dbReference>
<dbReference type="PANTHER" id="PTHR10629">
    <property type="entry name" value="CYTOSINE-SPECIFIC METHYLTRANSFERASE"/>
    <property type="match status" value="1"/>
</dbReference>
<evidence type="ECO:0000313" key="8">
    <source>
        <dbReference type="EMBL" id="QJP87143.1"/>
    </source>
</evidence>
<dbReference type="EC" id="2.1.1.37" evidence="1"/>
<dbReference type="GO" id="GO:0003886">
    <property type="term" value="F:DNA (cytosine-5-)-methyltransferase activity"/>
    <property type="evidence" value="ECO:0007669"/>
    <property type="project" value="UniProtKB-EC"/>
</dbReference>
<evidence type="ECO:0000256" key="1">
    <source>
        <dbReference type="ARBA" id="ARBA00011975"/>
    </source>
</evidence>
<keyword evidence="2 6" id="KW-0489">Methyltransferase</keyword>
<dbReference type="Gene3D" id="3.90.120.10">
    <property type="entry name" value="DNA Methylase, subunit A, domain 2"/>
    <property type="match status" value="1"/>
</dbReference>
<evidence type="ECO:0000256" key="3">
    <source>
        <dbReference type="ARBA" id="ARBA00022679"/>
    </source>
</evidence>
<dbReference type="InterPro" id="IPR001525">
    <property type="entry name" value="C5_MeTfrase"/>
</dbReference>
<dbReference type="OrthoDB" id="9813719at2"/>
<keyword evidence="5" id="KW-0680">Restriction system</keyword>
<gene>
    <name evidence="8" type="primary">dcm</name>
    <name evidence="8" type="ORF">HIR78_03485</name>
</gene>
<keyword evidence="3 6" id="KW-0808">Transferase</keyword>
<dbReference type="RefSeq" id="WP_003234063.1">
    <property type="nucleotide sequence ID" value="NC_000964.3"/>
</dbReference>
<dbReference type="KEGG" id="bsu:BSU06060"/>
<organism evidence="8">
    <name type="scientific">Bacillus subtilis (strain 168)</name>
    <dbReference type="NCBI Taxonomy" id="224308"/>
    <lineage>
        <taxon>Bacteria</taxon>
        <taxon>Bacillati</taxon>
        <taxon>Bacillota</taxon>
        <taxon>Bacilli</taxon>
        <taxon>Bacillales</taxon>
        <taxon>Bacillaceae</taxon>
        <taxon>Bacillus</taxon>
    </lineage>
</organism>
<dbReference type="AlphaFoldDB" id="A0A6M4JFI4"/>
<dbReference type="Gene3D" id="3.40.50.150">
    <property type="entry name" value="Vaccinia Virus protein VP39"/>
    <property type="match status" value="1"/>
</dbReference>
<evidence type="ECO:0000256" key="5">
    <source>
        <dbReference type="ARBA" id="ARBA00022747"/>
    </source>
</evidence>
<reference evidence="8" key="1">
    <citation type="submission" date="2020-04" db="EMBL/GenBank/DDBJ databases">
        <title>Phage recombination drives evolution of spore-forming Bacilli.</title>
        <authorList>
            <person name="Dragos A."/>
            <person name="Kovacs A.T."/>
        </authorList>
    </citation>
    <scope>NUCLEOTIDE SEQUENCE</scope>
    <source>
        <strain evidence="8">168</strain>
    </source>
</reference>
<dbReference type="REBASE" id="388964">
    <property type="entry name" value="M1.Bsu168D2ORF3485P"/>
</dbReference>
<dbReference type="SMR" id="A0A6M4JFI4"/>
<dbReference type="PANTHER" id="PTHR10629:SF52">
    <property type="entry name" value="DNA (CYTOSINE-5)-METHYLTRANSFERASE 1"/>
    <property type="match status" value="1"/>
</dbReference>
<keyword evidence="4 6" id="KW-0949">S-adenosyl-L-methionine</keyword>
<dbReference type="Pfam" id="PF00145">
    <property type="entry name" value="DNA_methylase"/>
    <property type="match status" value="1"/>
</dbReference>
<feature type="active site" evidence="6">
    <location>
        <position position="176"/>
    </location>
</feature>
<dbReference type="SUPFAM" id="SSF53335">
    <property type="entry name" value="S-adenosyl-L-methionine-dependent methyltransferases"/>
    <property type="match status" value="1"/>
</dbReference>
<evidence type="ECO:0000256" key="6">
    <source>
        <dbReference type="PROSITE-ProRule" id="PRU01016"/>
    </source>
</evidence>
<dbReference type="InterPro" id="IPR050390">
    <property type="entry name" value="C5-Methyltransferase"/>
</dbReference>
<evidence type="ECO:0000256" key="4">
    <source>
        <dbReference type="ARBA" id="ARBA00022691"/>
    </source>
</evidence>
<dbReference type="GO" id="GO:0032259">
    <property type="term" value="P:methylation"/>
    <property type="evidence" value="ECO:0007669"/>
    <property type="project" value="UniProtKB-KW"/>
</dbReference>
<dbReference type="InterPro" id="IPR029063">
    <property type="entry name" value="SAM-dependent_MTases_sf"/>
</dbReference>